<protein>
    <submittedName>
        <fullName evidence="1">Uncharacterized protein</fullName>
    </submittedName>
</protein>
<reference evidence="1 2" key="1">
    <citation type="submission" date="2020-02" db="EMBL/GenBank/DDBJ databases">
        <authorList>
            <person name="Dziuba M."/>
            <person name="Kuznetsov B."/>
            <person name="Mardanov A."/>
            <person name="Ravin N."/>
            <person name="Grouzdev D."/>
        </authorList>
    </citation>
    <scope>NUCLEOTIDE SEQUENCE [LARGE SCALE GENOMIC DNA]</scope>
    <source>
        <strain evidence="1 2">SpK</strain>
    </source>
</reference>
<evidence type="ECO:0000313" key="2">
    <source>
        <dbReference type="Proteomes" id="UP000480684"/>
    </source>
</evidence>
<comment type="caution">
    <text evidence="1">The sequence shown here is derived from an EMBL/GenBank/DDBJ whole genome shotgun (WGS) entry which is preliminary data.</text>
</comment>
<dbReference type="AlphaFoldDB" id="A0A7C9V075"/>
<dbReference type="Proteomes" id="UP000480684">
    <property type="component" value="Unassembled WGS sequence"/>
</dbReference>
<sequence length="97" mass="10781">MILIEARDILMDLGLTDSQLDFSSRWLGKQPSYMSCVVARGQKPSAEALLALAGRVTRKAMQMRRVFRHTEATALDALSAKVWNELLSRYAGQPEAA</sequence>
<gene>
    <name evidence="1" type="ORF">G4223_12810</name>
</gene>
<dbReference type="EMBL" id="JAAIYP010000038">
    <property type="protein sequence ID" value="NFV80991.1"/>
    <property type="molecule type" value="Genomic_DNA"/>
</dbReference>
<dbReference type="InterPro" id="IPR046734">
    <property type="entry name" value="DUF6626"/>
</dbReference>
<proteinExistence type="predicted"/>
<accession>A0A7C9V075</accession>
<name>A0A7C9V075_9PROT</name>
<keyword evidence="2" id="KW-1185">Reference proteome</keyword>
<organism evidence="1 2">
    <name type="scientific">Magnetospirillum aberrantis SpK</name>
    <dbReference type="NCBI Taxonomy" id="908842"/>
    <lineage>
        <taxon>Bacteria</taxon>
        <taxon>Pseudomonadati</taxon>
        <taxon>Pseudomonadota</taxon>
        <taxon>Alphaproteobacteria</taxon>
        <taxon>Rhodospirillales</taxon>
        <taxon>Rhodospirillaceae</taxon>
        <taxon>Magnetospirillum</taxon>
    </lineage>
</organism>
<evidence type="ECO:0000313" key="1">
    <source>
        <dbReference type="EMBL" id="NFV80991.1"/>
    </source>
</evidence>
<dbReference type="RefSeq" id="WP_163680201.1">
    <property type="nucleotide sequence ID" value="NZ_JAAIYP010000038.1"/>
</dbReference>
<dbReference type="Pfam" id="PF20331">
    <property type="entry name" value="DUF6626"/>
    <property type="match status" value="1"/>
</dbReference>